<feature type="binding site" evidence="7">
    <location>
        <position position="635"/>
    </location>
    <ligand>
        <name>FAD</name>
        <dbReference type="ChEBI" id="CHEBI:57692"/>
    </ligand>
</feature>
<dbReference type="InterPro" id="IPR013786">
    <property type="entry name" value="AcylCoA_DH/ox_N"/>
</dbReference>
<sequence>MATPKDIPPKMWGKSEFWGLSALYDPDWCLTECQKKLRASLIELCRIKMRPHAIHCDKTYTYPRENLDALASLGLLGLLVPKSMGGLGETNQCLAMVSETIARYGCPSTAMIYTMHTAVVATLLYRHHHSPRIVDLLKRLDRDKLVGTLSYSDPATGGHFWFHLSSKARMMDDNTVKLLKYGSWATSAGFADFYAIQTVSPDFGQDYSNMSVFLVYKDEIRANTDDWSALGMHGNQSGPLIVEGIFSTDRLVGPFGDGAMSNDECVDPYFLLCSSSCWNGIALACMDLVKKHVTRKSHADVAMRVCDYPTIQDYFGDAVAETNTVRSLCVIIAQGMDAASENNDWSKHIDLEYAPRCFYLPWLWQLKYTAAKNCNEVVDTMLHAMGGSGYKTEFGLERLLRDGKAGWVMGPSNEVLRQFIGKTSLMGMDAIDYWDKKVNERSINHELGKMNLCEKKKLAERLALEVAQEETNQSPNHPFQDTDFENPFNTCTPHYSPKPVVTPDGKSHQPALKPSSWIRLKLHSKSDVTDKMSSFVFDTPQPTDYTGLLAGQYLEVQVMLEGRANTRFFSPVSPPEDFGRIELVMRFETSGIMSKYFKSLQPGDMIEFRGPSGGFEYFPNSLELLTLVASGGGITPALQIIRAVMEDKRDNTRIKLVYYSDTYSEILYRDELDSYAEKDPRLDISHTLGEVPENWDGGEGFIDTGILDREVDRSVPAAKHKIVLCGGPTMAVACLHSLRTLQVASEQIFLYGQFGVEQMKTVYGKNVKLSGHRSDNVL</sequence>
<keyword evidence="4 7" id="KW-0285">Flavoprotein</keyword>
<dbReference type="InterPro" id="IPR009075">
    <property type="entry name" value="AcylCo_DH/oxidase_C"/>
</dbReference>
<dbReference type="Gene3D" id="3.40.50.80">
    <property type="entry name" value="Nucleotide-binding domain of ferredoxin-NADP reductase (FNR) module"/>
    <property type="match status" value="1"/>
</dbReference>
<dbReference type="GO" id="GO:0050660">
    <property type="term" value="F:flavin adenine dinucleotide binding"/>
    <property type="evidence" value="ECO:0007669"/>
    <property type="project" value="InterPro"/>
</dbReference>
<dbReference type="InterPro" id="IPR046373">
    <property type="entry name" value="Acyl-CoA_Oxase/DH_mid-dom_sf"/>
</dbReference>
<dbReference type="InterPro" id="IPR001834">
    <property type="entry name" value="CBR-like"/>
</dbReference>
<feature type="binding site" evidence="7">
    <location>
        <position position="584"/>
    </location>
    <ligand>
        <name>FAD</name>
        <dbReference type="ChEBI" id="CHEBI:57692"/>
    </ligand>
</feature>
<dbReference type="SUPFAM" id="SSF47203">
    <property type="entry name" value="Acyl-CoA dehydrogenase C-terminal domain-like"/>
    <property type="match status" value="1"/>
</dbReference>
<evidence type="ECO:0000313" key="10">
    <source>
        <dbReference type="EMBL" id="LAC21051.1"/>
    </source>
</evidence>
<dbReference type="InterPro" id="IPR036250">
    <property type="entry name" value="AcylCo_DH-like_C"/>
</dbReference>
<name>A0A2P2I086_9CRUS</name>
<dbReference type="InterPro" id="IPR017938">
    <property type="entry name" value="Riboflavin_synthase-like_b-brl"/>
</dbReference>
<dbReference type="PRINTS" id="PR00406">
    <property type="entry name" value="CYTB5RDTASE"/>
</dbReference>
<dbReference type="PROSITE" id="PS51384">
    <property type="entry name" value="FAD_FR"/>
    <property type="match status" value="1"/>
</dbReference>
<keyword evidence="6" id="KW-0560">Oxidoreductase</keyword>
<protein>
    <submittedName>
        <fullName evidence="9">Acyl-CoA dehydrogenase</fullName>
    </submittedName>
</protein>
<dbReference type="SUPFAM" id="SSF52343">
    <property type="entry name" value="Ferredoxin reductase-like, C-terminal NADP-linked domain"/>
    <property type="match status" value="1"/>
</dbReference>
<dbReference type="Pfam" id="PF00441">
    <property type="entry name" value="Acyl-CoA_dh_1"/>
    <property type="match status" value="1"/>
</dbReference>
<dbReference type="Gene3D" id="1.10.540.10">
    <property type="entry name" value="Acyl-CoA dehydrogenase/oxidase, N-terminal domain"/>
    <property type="match status" value="1"/>
</dbReference>
<dbReference type="PANTHER" id="PTHR19370">
    <property type="entry name" value="NADH-CYTOCHROME B5 REDUCTASE"/>
    <property type="match status" value="1"/>
</dbReference>
<reference evidence="9" key="2">
    <citation type="journal article" date="2018" name="Biosci. Biotechnol. Biochem.">
        <title>Polysaccharide hydrolase of the hadal zone amphipods Hirondellea gigas.</title>
        <authorList>
            <person name="Kobayashi H."/>
            <person name="Nagahama T."/>
            <person name="Arai W."/>
            <person name="Sasagawa Y."/>
            <person name="Umeda M."/>
            <person name="Hayashi T."/>
            <person name="Nikaido I."/>
            <person name="Watanabe H."/>
            <person name="Oguri K."/>
            <person name="Kitazato H."/>
            <person name="Fujioka K."/>
            <person name="Kido Y."/>
            <person name="Takami H."/>
        </authorList>
    </citation>
    <scope>NUCLEOTIDE SEQUENCE</scope>
    <source>
        <tissue evidence="9">Whole body</tissue>
    </source>
</reference>
<dbReference type="Gene3D" id="1.20.140.10">
    <property type="entry name" value="Butyryl-CoA Dehydrogenase, subunit A, domain 3"/>
    <property type="match status" value="1"/>
</dbReference>
<accession>A0A2P2I086</accession>
<dbReference type="InterPro" id="IPR001433">
    <property type="entry name" value="OxRdtase_FAD/NAD-bd"/>
</dbReference>
<dbReference type="Pfam" id="PF02771">
    <property type="entry name" value="Acyl-CoA_dh_N"/>
    <property type="match status" value="1"/>
</dbReference>
<dbReference type="SUPFAM" id="SSF63380">
    <property type="entry name" value="Riboflavin synthase domain-like"/>
    <property type="match status" value="1"/>
</dbReference>
<reference evidence="10" key="1">
    <citation type="submission" date="2017-11" db="EMBL/GenBank/DDBJ databases">
        <title>The sensing device of the deep-sea amphipod.</title>
        <authorList>
            <person name="Kobayashi H."/>
            <person name="Nagahama T."/>
            <person name="Arai W."/>
            <person name="Sasagawa Y."/>
            <person name="Umeda M."/>
            <person name="Hayashi T."/>
            <person name="Nikaido I."/>
            <person name="Watanabe H."/>
            <person name="Oguri K."/>
            <person name="Kitazato H."/>
            <person name="Fujioka K."/>
            <person name="Kido Y."/>
            <person name="Takami H."/>
        </authorList>
    </citation>
    <scope>NUCLEOTIDE SEQUENCE</scope>
    <source>
        <tissue evidence="10">Whole body</tissue>
    </source>
</reference>
<evidence type="ECO:0000313" key="9">
    <source>
        <dbReference type="EMBL" id="LAB67290.1"/>
    </source>
</evidence>
<comment type="similarity">
    <text evidence="2">Belongs to the flavoprotein pyridine nucleotide cytochrome reductase family.</text>
</comment>
<dbReference type="EMBL" id="IACF01001598">
    <property type="protein sequence ID" value="LAB67290.1"/>
    <property type="molecule type" value="mRNA"/>
</dbReference>
<dbReference type="Pfam" id="PF00175">
    <property type="entry name" value="NAD_binding_1"/>
    <property type="match status" value="1"/>
</dbReference>
<keyword evidence="5 7" id="KW-0274">FAD</keyword>
<evidence type="ECO:0000256" key="7">
    <source>
        <dbReference type="PIRSR" id="PIRSR601834-1"/>
    </source>
</evidence>
<proteinExistence type="evidence at transcript level"/>
<dbReference type="Gene3D" id="2.40.30.10">
    <property type="entry name" value="Translation factors"/>
    <property type="match status" value="1"/>
</dbReference>
<dbReference type="EMBL" id="IACT01001717">
    <property type="protein sequence ID" value="LAC21051.1"/>
    <property type="molecule type" value="mRNA"/>
</dbReference>
<evidence type="ECO:0000256" key="3">
    <source>
        <dbReference type="ARBA" id="ARBA00009347"/>
    </source>
</evidence>
<dbReference type="PANTHER" id="PTHR19370:SF184">
    <property type="entry name" value="NADH-CYTOCHROME B5 REDUCTASE-LIKE"/>
    <property type="match status" value="1"/>
</dbReference>
<feature type="domain" description="FAD-binding FR-type" evidence="8">
    <location>
        <begin position="515"/>
        <end position="618"/>
    </location>
</feature>
<comment type="cofactor">
    <cofactor evidence="1 7">
        <name>FAD</name>
        <dbReference type="ChEBI" id="CHEBI:57692"/>
    </cofactor>
</comment>
<dbReference type="InterPro" id="IPR008333">
    <property type="entry name" value="Cbr1-like_FAD-bd_dom"/>
</dbReference>
<feature type="binding site" evidence="7">
    <location>
        <position position="567"/>
    </location>
    <ligand>
        <name>FAD</name>
        <dbReference type="ChEBI" id="CHEBI:57692"/>
    </ligand>
</feature>
<dbReference type="InterPro" id="IPR009100">
    <property type="entry name" value="AcylCoA_DH/oxidase_NM_dom_sf"/>
</dbReference>
<dbReference type="Gene3D" id="2.40.110.10">
    <property type="entry name" value="Butyryl-CoA Dehydrogenase, subunit A, domain 2"/>
    <property type="match status" value="1"/>
</dbReference>
<dbReference type="InterPro" id="IPR039261">
    <property type="entry name" value="FNR_nucleotide-bd"/>
</dbReference>
<organism evidence="9">
    <name type="scientific">Hirondellea gigas</name>
    <dbReference type="NCBI Taxonomy" id="1518452"/>
    <lineage>
        <taxon>Eukaryota</taxon>
        <taxon>Metazoa</taxon>
        <taxon>Ecdysozoa</taxon>
        <taxon>Arthropoda</taxon>
        <taxon>Crustacea</taxon>
        <taxon>Multicrustacea</taxon>
        <taxon>Malacostraca</taxon>
        <taxon>Eumalacostraca</taxon>
        <taxon>Peracarida</taxon>
        <taxon>Amphipoda</taxon>
        <taxon>Amphilochidea</taxon>
        <taxon>Lysianassida</taxon>
        <taxon>Lysianassidira</taxon>
        <taxon>Lysianassoidea</taxon>
        <taxon>Lysianassidae</taxon>
        <taxon>Hirondellea</taxon>
    </lineage>
</organism>
<feature type="binding site" evidence="7">
    <location>
        <position position="593"/>
    </location>
    <ligand>
        <name>FAD</name>
        <dbReference type="ChEBI" id="CHEBI:57692"/>
    </ligand>
</feature>
<dbReference type="GO" id="GO:0016627">
    <property type="term" value="F:oxidoreductase activity, acting on the CH-CH group of donors"/>
    <property type="evidence" value="ECO:0007669"/>
    <property type="project" value="InterPro"/>
</dbReference>
<evidence type="ECO:0000256" key="5">
    <source>
        <dbReference type="ARBA" id="ARBA00022827"/>
    </source>
</evidence>
<dbReference type="Pfam" id="PF00970">
    <property type="entry name" value="FAD_binding_6"/>
    <property type="match status" value="1"/>
</dbReference>
<dbReference type="AlphaFoldDB" id="A0A2P2I086"/>
<feature type="binding site" evidence="7">
    <location>
        <position position="594"/>
    </location>
    <ligand>
        <name>FAD</name>
        <dbReference type="ChEBI" id="CHEBI:57692"/>
    </ligand>
</feature>
<comment type="similarity">
    <text evidence="3">Belongs to the acyl-CoA dehydrogenase family.</text>
</comment>
<evidence type="ECO:0000259" key="8">
    <source>
        <dbReference type="PROSITE" id="PS51384"/>
    </source>
</evidence>
<dbReference type="InterPro" id="IPR037069">
    <property type="entry name" value="AcylCoA_DH/ox_N_sf"/>
</dbReference>
<evidence type="ECO:0000256" key="1">
    <source>
        <dbReference type="ARBA" id="ARBA00001974"/>
    </source>
</evidence>
<evidence type="ECO:0000256" key="4">
    <source>
        <dbReference type="ARBA" id="ARBA00022630"/>
    </source>
</evidence>
<dbReference type="CDD" id="cd06183">
    <property type="entry name" value="cyt_b5_reduct_like"/>
    <property type="match status" value="1"/>
</dbReference>
<evidence type="ECO:0000256" key="2">
    <source>
        <dbReference type="ARBA" id="ARBA00006105"/>
    </source>
</evidence>
<dbReference type="SUPFAM" id="SSF56645">
    <property type="entry name" value="Acyl-CoA dehydrogenase NM domain-like"/>
    <property type="match status" value="1"/>
</dbReference>
<evidence type="ECO:0000256" key="6">
    <source>
        <dbReference type="ARBA" id="ARBA00023002"/>
    </source>
</evidence>
<dbReference type="InterPro" id="IPR017927">
    <property type="entry name" value="FAD-bd_FR_type"/>
</dbReference>